<dbReference type="Proteomes" id="UP000317371">
    <property type="component" value="Unassembled WGS sequence"/>
</dbReference>
<evidence type="ECO:0000313" key="4">
    <source>
        <dbReference type="EMBL" id="TQE93149.1"/>
    </source>
</evidence>
<evidence type="ECO:0000259" key="3">
    <source>
        <dbReference type="Pfam" id="PF00496"/>
    </source>
</evidence>
<dbReference type="GO" id="GO:0005886">
    <property type="term" value="C:plasma membrane"/>
    <property type="evidence" value="ECO:0007669"/>
    <property type="project" value="UniProtKB-SubCell"/>
</dbReference>
<feature type="region of interest" description="Disordered" evidence="2">
    <location>
        <begin position="1"/>
        <end position="40"/>
    </location>
</feature>
<dbReference type="SUPFAM" id="SSF53850">
    <property type="entry name" value="Periplasmic binding protein-like II"/>
    <property type="match status" value="1"/>
</dbReference>
<organism evidence="4 5">
    <name type="scientific">Litorilinea aerophila</name>
    <dbReference type="NCBI Taxonomy" id="1204385"/>
    <lineage>
        <taxon>Bacteria</taxon>
        <taxon>Bacillati</taxon>
        <taxon>Chloroflexota</taxon>
        <taxon>Caldilineae</taxon>
        <taxon>Caldilineales</taxon>
        <taxon>Caldilineaceae</taxon>
        <taxon>Litorilinea</taxon>
    </lineage>
</organism>
<dbReference type="InterPro" id="IPR023765">
    <property type="entry name" value="SBP_5_CS"/>
</dbReference>
<dbReference type="Pfam" id="PF00496">
    <property type="entry name" value="SBP_bac_5"/>
    <property type="match status" value="1"/>
</dbReference>
<reference evidence="4 5" key="1">
    <citation type="submission" date="2019-06" db="EMBL/GenBank/DDBJ databases">
        <title>Genome sequence of Litorilinea aerophila BAA-2444.</title>
        <authorList>
            <person name="Maclea K.S."/>
            <person name="Maurais E.G."/>
            <person name="Iannazzi L.C."/>
        </authorList>
    </citation>
    <scope>NUCLEOTIDE SEQUENCE [LARGE SCALE GENOMIC DNA]</scope>
    <source>
        <strain evidence="4 5">ATCC BAA-2444</strain>
    </source>
</reference>
<dbReference type="Gene3D" id="3.10.105.10">
    <property type="entry name" value="Dipeptide-binding Protein, Domain 3"/>
    <property type="match status" value="1"/>
</dbReference>
<dbReference type="InParanoid" id="A0A540V8P6"/>
<feature type="compositionally biased region" description="Pro residues" evidence="2">
    <location>
        <begin position="23"/>
        <end position="32"/>
    </location>
</feature>
<dbReference type="GO" id="GO:1904680">
    <property type="term" value="F:peptide transmembrane transporter activity"/>
    <property type="evidence" value="ECO:0007669"/>
    <property type="project" value="TreeGrafter"/>
</dbReference>
<comment type="caution">
    <text evidence="4">The sequence shown here is derived from an EMBL/GenBank/DDBJ whole genome shotgun (WGS) entry which is preliminary data.</text>
</comment>
<comment type="subcellular location">
    <subcellularLocation>
        <location evidence="1">Cell membrane</location>
        <topology evidence="1">Lipid-anchor</topology>
    </subcellularLocation>
</comment>
<dbReference type="OrthoDB" id="3720945at2"/>
<dbReference type="EMBL" id="VIGC01000049">
    <property type="protein sequence ID" value="TQE93149.1"/>
    <property type="molecule type" value="Genomic_DNA"/>
</dbReference>
<keyword evidence="5" id="KW-1185">Reference proteome</keyword>
<dbReference type="CDD" id="cd08500">
    <property type="entry name" value="PBP2_NikA_DppA_OppA_like_4"/>
    <property type="match status" value="1"/>
</dbReference>
<dbReference type="PANTHER" id="PTHR30290">
    <property type="entry name" value="PERIPLASMIC BINDING COMPONENT OF ABC TRANSPORTER"/>
    <property type="match status" value="1"/>
</dbReference>
<gene>
    <name evidence="4" type="ORF">FKZ61_22750</name>
</gene>
<dbReference type="Gene3D" id="3.40.190.10">
    <property type="entry name" value="Periplasmic binding protein-like II"/>
    <property type="match status" value="1"/>
</dbReference>
<evidence type="ECO:0000313" key="5">
    <source>
        <dbReference type="Proteomes" id="UP000317371"/>
    </source>
</evidence>
<name>A0A540V8P6_9CHLR</name>
<evidence type="ECO:0000256" key="1">
    <source>
        <dbReference type="ARBA" id="ARBA00004193"/>
    </source>
</evidence>
<proteinExistence type="predicted"/>
<evidence type="ECO:0000256" key="2">
    <source>
        <dbReference type="SAM" id="MobiDB-lite"/>
    </source>
</evidence>
<protein>
    <submittedName>
        <fullName evidence="4">ABC transporter substrate-binding protein</fullName>
    </submittedName>
</protein>
<dbReference type="PANTHER" id="PTHR30290:SF62">
    <property type="entry name" value="OLIGOPEPTIDE ABC TRANSPORTER, PERIPLASMIC OLIGOPEPTIDE-BINDING PROTEIN"/>
    <property type="match status" value="1"/>
</dbReference>
<dbReference type="PROSITE" id="PS01040">
    <property type="entry name" value="SBP_BACTERIAL_5"/>
    <property type="match status" value="1"/>
</dbReference>
<dbReference type="InterPro" id="IPR039424">
    <property type="entry name" value="SBP_5"/>
</dbReference>
<dbReference type="InterPro" id="IPR000914">
    <property type="entry name" value="SBP_5_dom"/>
</dbReference>
<dbReference type="GO" id="GO:0015833">
    <property type="term" value="P:peptide transport"/>
    <property type="evidence" value="ECO:0007669"/>
    <property type="project" value="TreeGrafter"/>
</dbReference>
<feature type="domain" description="Solute-binding protein family 5" evidence="3">
    <location>
        <begin position="108"/>
        <end position="523"/>
    </location>
</feature>
<dbReference type="AlphaFoldDB" id="A0A540V8P6"/>
<sequence length="649" mass="72972">MAACASPATPAPEAPAAEAPQEAAPPPAPAGPPSQYNEAPMLRELVEAGSLPPVDQRLPKEPLVQPVVEEIGQYGGTLRRGFLGPSDHNNYTRVVYDALVRFSPDGSEVIPHIARGWESNDDFTVWKVFLREGMKWSDGEPFTADDILFWYEHILLNEELMPTVPVWMRNADGSVAQVEKLDDYTVQWTFNQPNTAFLLELANKDGADRAINNLAFAPAHYLEQFHPDFVDPAELDAKVQEAGFDTWVELFSVEALPHLSGKRPSTAAWVPDGSTVSDQVFTIKRNPYYFAVDPEGNQLPYIDEVRFTFFADAEALNLAAIAGQIDMQGRHIKMNNYPVLVENAEQSGYRVLTWPTFGGSDAVLMFNQTYVKDPAIGELLRNKDFRIALSHAIDRNAIKESAFLGLGEARQGVPAPWHPYYPGDEWAYKYTEYDPDKANQLLDSIGLDQRDGEGFRLLPNGERLDLEIQVIPAFANWSDVGQIVVQNWADVGVRAHVEIRERALGFQMRETNDLMIEIWNEDTTGFPFSGQPKMDPRSSPALTFGPLFRKWYETNGQEGMEPPPEIKRLVEIIDEAKVSGRERQIELAQELFRIWADNIWEIGTVGLTPMIQGVVVVNQDLRNVPETAGNDWPLRTPGNTRPEQYFFKR</sequence>
<accession>A0A540V8P6</accession>